<evidence type="ECO:0000256" key="5">
    <source>
        <dbReference type="ARBA" id="ARBA00067023"/>
    </source>
</evidence>
<dbReference type="InterPro" id="IPR050740">
    <property type="entry name" value="Aldehyde_DH_Superfamily"/>
</dbReference>
<dbReference type="InterPro" id="IPR015590">
    <property type="entry name" value="Aldehyde_DH_dom"/>
</dbReference>
<comment type="catalytic activity">
    <reaction evidence="4">
        <text>2,5-dioxopentanoate + NADP(+) + H2O = 2-oxoglutarate + NADPH + 2 H(+)</text>
        <dbReference type="Rhea" id="RHEA:11296"/>
        <dbReference type="ChEBI" id="CHEBI:15377"/>
        <dbReference type="ChEBI" id="CHEBI:15378"/>
        <dbReference type="ChEBI" id="CHEBI:16810"/>
        <dbReference type="ChEBI" id="CHEBI:57783"/>
        <dbReference type="ChEBI" id="CHEBI:58136"/>
        <dbReference type="ChEBI" id="CHEBI:58349"/>
        <dbReference type="EC" id="1.2.1.26"/>
    </reaction>
</comment>
<name>A0A6C0GDM0_9BACT</name>
<dbReference type="Pfam" id="PF00171">
    <property type="entry name" value="Aldedh"/>
    <property type="match status" value="1"/>
</dbReference>
<dbReference type="InterPro" id="IPR044151">
    <property type="entry name" value="ALDH_KGSADH"/>
</dbReference>
<dbReference type="Gene3D" id="3.40.309.10">
    <property type="entry name" value="Aldehyde Dehydrogenase, Chain A, domain 2"/>
    <property type="match status" value="1"/>
</dbReference>
<dbReference type="KEGG" id="rhoz:GXP67_04685"/>
<evidence type="ECO:0000313" key="8">
    <source>
        <dbReference type="Proteomes" id="UP000480178"/>
    </source>
</evidence>
<evidence type="ECO:0000313" key="7">
    <source>
        <dbReference type="EMBL" id="QHT66017.1"/>
    </source>
</evidence>
<organism evidence="7 8">
    <name type="scientific">Rhodocytophaga rosea</name>
    <dbReference type="NCBI Taxonomy" id="2704465"/>
    <lineage>
        <taxon>Bacteria</taxon>
        <taxon>Pseudomonadati</taxon>
        <taxon>Bacteroidota</taxon>
        <taxon>Cytophagia</taxon>
        <taxon>Cytophagales</taxon>
        <taxon>Rhodocytophagaceae</taxon>
        <taxon>Rhodocytophaga</taxon>
    </lineage>
</organism>
<dbReference type="PANTHER" id="PTHR43353">
    <property type="entry name" value="SUCCINATE-SEMIALDEHYDE DEHYDROGENASE, MITOCHONDRIAL"/>
    <property type="match status" value="1"/>
</dbReference>
<evidence type="ECO:0000256" key="2">
    <source>
        <dbReference type="ARBA" id="ARBA00023002"/>
    </source>
</evidence>
<accession>A0A6C0GDM0</accession>
<dbReference type="Gene3D" id="3.40.605.10">
    <property type="entry name" value="Aldehyde Dehydrogenase, Chain A, domain 1"/>
    <property type="match status" value="1"/>
</dbReference>
<comment type="similarity">
    <text evidence="1">Belongs to the aldehyde dehydrogenase family.</text>
</comment>
<dbReference type="AlphaFoldDB" id="A0A6C0GDM0"/>
<comment type="catalytic activity">
    <reaction evidence="3">
        <text>2,5-dioxopentanoate + NAD(+) + H2O = 2-oxoglutarate + NADH + 2 H(+)</text>
        <dbReference type="Rhea" id="RHEA:47152"/>
        <dbReference type="ChEBI" id="CHEBI:15377"/>
        <dbReference type="ChEBI" id="CHEBI:15378"/>
        <dbReference type="ChEBI" id="CHEBI:16810"/>
        <dbReference type="ChEBI" id="CHEBI:57540"/>
        <dbReference type="ChEBI" id="CHEBI:57945"/>
        <dbReference type="ChEBI" id="CHEBI:58136"/>
    </reaction>
</comment>
<dbReference type="InterPro" id="IPR016163">
    <property type="entry name" value="Ald_DH_C"/>
</dbReference>
<dbReference type="InterPro" id="IPR016162">
    <property type="entry name" value="Ald_DH_N"/>
</dbReference>
<dbReference type="EC" id="1.2.1.26" evidence="5"/>
<protein>
    <recommendedName>
        <fullName evidence="5">2,5-dioxovalerate dehydrogenase</fullName>
        <ecNumber evidence="5">1.2.1.26</ecNumber>
    </recommendedName>
</protein>
<reference evidence="7 8" key="1">
    <citation type="submission" date="2020-01" db="EMBL/GenBank/DDBJ databases">
        <authorList>
            <person name="Kim M.K."/>
        </authorList>
    </citation>
    <scope>NUCLEOTIDE SEQUENCE [LARGE SCALE GENOMIC DNA]</scope>
    <source>
        <strain evidence="7 8">172606-1</strain>
    </source>
</reference>
<proteinExistence type="inferred from homology"/>
<dbReference type="EMBL" id="CP048222">
    <property type="protein sequence ID" value="QHT66017.1"/>
    <property type="molecule type" value="Genomic_DNA"/>
</dbReference>
<dbReference type="FunFam" id="3.40.605.10:FF:000037">
    <property type="entry name" value="NADP-dependent fatty aldehyde dehydrogenase"/>
    <property type="match status" value="1"/>
</dbReference>
<keyword evidence="8" id="KW-1185">Reference proteome</keyword>
<feature type="domain" description="Aldehyde dehydrogenase" evidence="6">
    <location>
        <begin position="17"/>
        <end position="467"/>
    </location>
</feature>
<evidence type="ECO:0000256" key="1">
    <source>
        <dbReference type="ARBA" id="ARBA00009986"/>
    </source>
</evidence>
<evidence type="ECO:0000256" key="3">
    <source>
        <dbReference type="ARBA" id="ARBA00050769"/>
    </source>
</evidence>
<dbReference type="Proteomes" id="UP000480178">
    <property type="component" value="Chromosome"/>
</dbReference>
<dbReference type="CDD" id="cd07129">
    <property type="entry name" value="ALDH_KGSADH"/>
    <property type="match status" value="1"/>
</dbReference>
<gene>
    <name evidence="7" type="ORF">GXP67_04685</name>
</gene>
<dbReference type="PANTHER" id="PTHR43353:SF3">
    <property type="entry name" value="ALDEHYDE DEHYDROGENASE-RELATED"/>
    <property type="match status" value="1"/>
</dbReference>
<dbReference type="InterPro" id="IPR016161">
    <property type="entry name" value="Ald_DH/histidinol_DH"/>
</dbReference>
<keyword evidence="2" id="KW-0560">Oxidoreductase</keyword>
<dbReference type="SUPFAM" id="SSF53720">
    <property type="entry name" value="ALDH-like"/>
    <property type="match status" value="1"/>
</dbReference>
<evidence type="ECO:0000259" key="6">
    <source>
        <dbReference type="Pfam" id="PF00171"/>
    </source>
</evidence>
<sequence length="528" mass="56442">MTLSGKQYIGNTLSEQGSQTFAGINPATGQKLETEFFEATPQEVGQAVELANHSLSIYRKKTPQEKAAFLERIADEILALGDALIKRCMAETALPEARLLGERGRTTGQLKLFAQVVREGSWIDARIDTALPDRQPLPRPDIRQMHIPLGVVGIFGASNFPFAFSVAGGDTASALAAGCPVVVKGHPAHPGTSEMVASAIRKAAQETGMPEGVFSMVQGTSHEVGMAIVTHPLIKAVGFTGSFRGGKALFDAAAKREEPIPVYAEMGSTNPVFILPGALQERGEKIADGLSKSVTMGVGQFCTNPGLVITQTSELTQQFLKQTASHLQQTPAATMLTPGIQQAFHKGIQHLKSISDVQVLAETEVVSGSNQAAAVLLQSSSKVLTDNPALAEEVFGPSTVAITCDSKEEMLEIARNLKGHLTATIHGTQNDLEENRELIEILTTKVGRLLINGYPTGVEVGYAMVHGGPYPATTDARSTSVGTAAIKRFARPVCYQDFPDSLLPEALQNQNPQGIWRLLNGEWTKNEI</sequence>
<dbReference type="RefSeq" id="WP_162442090.1">
    <property type="nucleotide sequence ID" value="NZ_CP048222.1"/>
</dbReference>
<dbReference type="GO" id="GO:0047533">
    <property type="term" value="F:2,5-dioxovalerate dehydrogenase (NADP+) activity"/>
    <property type="evidence" value="ECO:0007669"/>
    <property type="project" value="UniProtKB-EC"/>
</dbReference>
<evidence type="ECO:0000256" key="4">
    <source>
        <dbReference type="ARBA" id="ARBA00051918"/>
    </source>
</evidence>